<comment type="caution">
    <text evidence="1">The sequence shown here is derived from an EMBL/GenBank/DDBJ whole genome shotgun (WGS) entry which is preliminary data.</text>
</comment>
<dbReference type="RefSeq" id="WP_069696979.1">
    <property type="nucleotide sequence ID" value="NZ_JAGGMA010000011.1"/>
</dbReference>
<dbReference type="OrthoDB" id="9799036at2"/>
<name>A0A1E5L1G1_9ENTE</name>
<reference evidence="1 2" key="1">
    <citation type="submission" date="2016-09" db="EMBL/GenBank/DDBJ databases">
        <authorList>
            <person name="Capua I."/>
            <person name="De Benedictis P."/>
            <person name="Joannis T."/>
            <person name="Lombin L.H."/>
            <person name="Cattoli G."/>
        </authorList>
    </citation>
    <scope>NUCLEOTIDE SEQUENCE [LARGE SCALE GENOMIC DNA]</scope>
    <source>
        <strain evidence="1 2">LMG 25899</strain>
    </source>
</reference>
<evidence type="ECO:0000313" key="2">
    <source>
        <dbReference type="Proteomes" id="UP000095256"/>
    </source>
</evidence>
<proteinExistence type="predicted"/>
<sequence length="110" mass="13070">MSIGIIIDEPKNEEEQLFFIPVATEEFFTNYWLKASNELQLSWVPIFETGIVIEKEDMPVILKEIKLVKEWIEKNIKNKDIKIDIQKRINYILENLPKAFEKENIKLYVG</sequence>
<dbReference type="AlphaFoldDB" id="A0A1E5L1G1"/>
<dbReference type="STRING" id="762845.BCR26_00400"/>
<protein>
    <submittedName>
        <fullName evidence="1">Uncharacterized protein</fullName>
    </submittedName>
</protein>
<keyword evidence="2" id="KW-1185">Reference proteome</keyword>
<dbReference type="Proteomes" id="UP000095256">
    <property type="component" value="Unassembled WGS sequence"/>
</dbReference>
<dbReference type="EMBL" id="MIEK01000001">
    <property type="protein sequence ID" value="OEH83968.1"/>
    <property type="molecule type" value="Genomic_DNA"/>
</dbReference>
<accession>A0A1E5L1G1</accession>
<gene>
    <name evidence="1" type="ORF">BCR26_00400</name>
</gene>
<evidence type="ECO:0000313" key="1">
    <source>
        <dbReference type="EMBL" id="OEH83968.1"/>
    </source>
</evidence>
<organism evidence="1 2">
    <name type="scientific">Enterococcus rivorum</name>
    <dbReference type="NCBI Taxonomy" id="762845"/>
    <lineage>
        <taxon>Bacteria</taxon>
        <taxon>Bacillati</taxon>
        <taxon>Bacillota</taxon>
        <taxon>Bacilli</taxon>
        <taxon>Lactobacillales</taxon>
        <taxon>Enterococcaceae</taxon>
        <taxon>Enterococcus</taxon>
    </lineage>
</organism>